<gene>
    <name evidence="3" type="ORF">D1223_02740</name>
</gene>
<feature type="transmembrane region" description="Helical" evidence="2">
    <location>
        <begin position="398"/>
        <end position="417"/>
    </location>
</feature>
<comment type="similarity">
    <text evidence="1">Belongs to the sodium:galactoside symporter (TC 2.A.2) family.</text>
</comment>
<evidence type="ECO:0000256" key="1">
    <source>
        <dbReference type="ARBA" id="ARBA00009617"/>
    </source>
</evidence>
<dbReference type="InterPro" id="IPR036259">
    <property type="entry name" value="MFS_trans_sf"/>
</dbReference>
<proteinExistence type="inferred from homology"/>
<protein>
    <submittedName>
        <fullName evidence="3">Sugar transporter</fullName>
    </submittedName>
</protein>
<keyword evidence="2" id="KW-1133">Transmembrane helix</keyword>
<feature type="transmembrane region" description="Helical" evidence="2">
    <location>
        <begin position="82"/>
        <end position="99"/>
    </location>
</feature>
<dbReference type="PANTHER" id="PTHR11328">
    <property type="entry name" value="MAJOR FACILITATOR SUPERFAMILY DOMAIN-CONTAINING PROTEIN"/>
    <property type="match status" value="1"/>
</dbReference>
<keyword evidence="3" id="KW-0762">Sugar transport</keyword>
<feature type="transmembrane region" description="Helical" evidence="2">
    <location>
        <begin position="437"/>
        <end position="457"/>
    </location>
</feature>
<dbReference type="Pfam" id="PF13347">
    <property type="entry name" value="MFS_2"/>
    <property type="match status" value="1"/>
</dbReference>
<comment type="caution">
    <text evidence="3">The sequence shown here is derived from an EMBL/GenBank/DDBJ whole genome shotgun (WGS) entry which is preliminary data.</text>
</comment>
<keyword evidence="3" id="KW-0813">Transport</keyword>
<feature type="transmembrane region" description="Helical" evidence="2">
    <location>
        <begin position="36"/>
        <end position="61"/>
    </location>
</feature>
<dbReference type="Proteomes" id="UP000266385">
    <property type="component" value="Unassembled WGS sequence"/>
</dbReference>
<dbReference type="EMBL" id="QWFX01000005">
    <property type="protein sequence ID" value="RIJ32782.1"/>
    <property type="molecule type" value="Genomic_DNA"/>
</dbReference>
<dbReference type="GO" id="GO:0005886">
    <property type="term" value="C:plasma membrane"/>
    <property type="evidence" value="ECO:0007669"/>
    <property type="project" value="TreeGrafter"/>
</dbReference>
<feature type="transmembrane region" description="Helical" evidence="2">
    <location>
        <begin position="105"/>
        <end position="125"/>
    </location>
</feature>
<dbReference type="GO" id="GO:0008643">
    <property type="term" value="P:carbohydrate transport"/>
    <property type="evidence" value="ECO:0007669"/>
    <property type="project" value="InterPro"/>
</dbReference>
<dbReference type="AlphaFoldDB" id="A0A399RSD6"/>
<dbReference type="RefSeq" id="WP_119374862.1">
    <property type="nucleotide sequence ID" value="NZ_QWFX01000005.1"/>
</dbReference>
<dbReference type="OrthoDB" id="7584869at2"/>
<evidence type="ECO:0000256" key="2">
    <source>
        <dbReference type="SAM" id="Phobius"/>
    </source>
</evidence>
<feature type="transmembrane region" description="Helical" evidence="2">
    <location>
        <begin position="192"/>
        <end position="210"/>
    </location>
</feature>
<dbReference type="GO" id="GO:0015293">
    <property type="term" value="F:symporter activity"/>
    <property type="evidence" value="ECO:0007669"/>
    <property type="project" value="InterPro"/>
</dbReference>
<accession>A0A399RSD6</accession>
<dbReference type="InterPro" id="IPR039672">
    <property type="entry name" value="MFS_2"/>
</dbReference>
<evidence type="ECO:0000313" key="3">
    <source>
        <dbReference type="EMBL" id="RIJ32782.1"/>
    </source>
</evidence>
<keyword evidence="4" id="KW-1185">Reference proteome</keyword>
<evidence type="ECO:0000313" key="4">
    <source>
        <dbReference type="Proteomes" id="UP000266385"/>
    </source>
</evidence>
<feature type="transmembrane region" description="Helical" evidence="2">
    <location>
        <begin position="247"/>
        <end position="269"/>
    </location>
</feature>
<dbReference type="PANTHER" id="PTHR11328:SF24">
    <property type="entry name" value="MAJOR FACILITATOR SUPERFAMILY (MFS) PROFILE DOMAIN-CONTAINING PROTEIN"/>
    <property type="match status" value="1"/>
</dbReference>
<name>A0A399RSD6_9PROT</name>
<dbReference type="SUPFAM" id="SSF103473">
    <property type="entry name" value="MFS general substrate transporter"/>
    <property type="match status" value="1"/>
</dbReference>
<sequence>MAEHKAPGFLTRLAYGVGGAAGGIKNNGFEYVLLLFYSQVLGLSAVLVAAALWIALLIDAVSDPIVGYWSDNLRTKWGRRHPLMYTAMIPVTIAYFFVWNPPGDLSGLGLFAWLLGFTVAVRLMYTLFEVPSTALAAELTQDYDARTSLMSFRYFFAWVGGLTVQIVLFLFLLKPSEGDPSGFFHITGWHTYGLLGACCILASITVTSFGTHRHIPHLKAPPAPRKLTPLKVLGEIWETVSNPSFRALFLATLFGLLASGVSATLNQYINGFFWEFSNTQITGLTAAVYVSSILALVLAPIAGRIFGKKRAAITIGILAFTIAPMPVIARQFGLLPPNGSDELYMIVLGITVFDLALIIAYQMLAASMVADIVEQNELVTGRRSEGIYFAGISFMRKLAQGVGVLTASFILAVAAITPGMRASQASDEAVRTLGWGYALTLLSLWMIMIVCVSFYRISREDHENNLRALAERDQAT</sequence>
<organism evidence="3 4">
    <name type="scientific">Henriciella mobilis</name>
    <dbReference type="NCBI Taxonomy" id="2305467"/>
    <lineage>
        <taxon>Bacteria</taxon>
        <taxon>Pseudomonadati</taxon>
        <taxon>Pseudomonadota</taxon>
        <taxon>Alphaproteobacteria</taxon>
        <taxon>Hyphomonadales</taxon>
        <taxon>Hyphomonadaceae</taxon>
        <taxon>Henriciella</taxon>
    </lineage>
</organism>
<feature type="transmembrane region" description="Helical" evidence="2">
    <location>
        <begin position="154"/>
        <end position="172"/>
    </location>
</feature>
<keyword evidence="2" id="KW-0812">Transmembrane</keyword>
<feature type="transmembrane region" description="Helical" evidence="2">
    <location>
        <begin position="281"/>
        <end position="299"/>
    </location>
</feature>
<keyword evidence="2" id="KW-0472">Membrane</keyword>
<dbReference type="Gene3D" id="1.20.1250.20">
    <property type="entry name" value="MFS general substrate transporter like domains"/>
    <property type="match status" value="1"/>
</dbReference>
<feature type="transmembrane region" description="Helical" evidence="2">
    <location>
        <begin position="311"/>
        <end position="332"/>
    </location>
</feature>
<feature type="transmembrane region" description="Helical" evidence="2">
    <location>
        <begin position="344"/>
        <end position="364"/>
    </location>
</feature>
<reference evidence="3 4" key="1">
    <citation type="submission" date="2018-08" db="EMBL/GenBank/DDBJ databases">
        <title>Henriciella mobilis sp. nov., isolated from seawater.</title>
        <authorList>
            <person name="Cheng H."/>
            <person name="Wu Y.-H."/>
            <person name="Xu X.-W."/>
            <person name="Guo L.-L."/>
        </authorList>
    </citation>
    <scope>NUCLEOTIDE SEQUENCE [LARGE SCALE GENOMIC DNA]</scope>
    <source>
        <strain evidence="3 4">JN25</strain>
    </source>
</reference>